<gene>
    <name evidence="2" type="ORF">BSTOLATCC_MIC66165</name>
</gene>
<protein>
    <submittedName>
        <fullName evidence="2">Uncharacterized protein</fullName>
    </submittedName>
</protein>
<keyword evidence="1" id="KW-1133">Transmembrane helix</keyword>
<evidence type="ECO:0000313" key="3">
    <source>
        <dbReference type="Proteomes" id="UP001162131"/>
    </source>
</evidence>
<sequence>MKHSTWIIKIPIAIYHTSFCILFLVTIINMTTSFFPLIFDSINVGRHIKGTKKRLTWKFELDGKEQTIIMFISKFSGKRKILLNGDIKIETRKASSYATYPLRVGRHCIILYEQEDGIFDLRCDNLSFDMIMRKNRYNSSFGEAQEYNLPKVDPFEQECFSPKNMANDYEEHLGRYDPYIPKENGQKNIWNTNIVGFRRSEAQREGFSTEKIEFQTAIHVNSMQTNKDTQNVAKPKESSLDILSAPYTVSSLPTDLFTKPLSESHPQSFTMNTNPFESGTAYPYIDNTPKFSEPPKEDLSSIVDLDNLSKGDNYSPAEVRKYYETHKAFSLPDTPNVPIYQLRTSQTQAPAIPNTEPQKMYYPYLMMNPYTQYHH</sequence>
<evidence type="ECO:0000256" key="1">
    <source>
        <dbReference type="SAM" id="Phobius"/>
    </source>
</evidence>
<keyword evidence="3" id="KW-1185">Reference proteome</keyword>
<proteinExistence type="predicted"/>
<name>A0AAU9KSN6_9CILI</name>
<evidence type="ECO:0000313" key="2">
    <source>
        <dbReference type="EMBL" id="CAG9336285.1"/>
    </source>
</evidence>
<organism evidence="2 3">
    <name type="scientific">Blepharisma stoltei</name>
    <dbReference type="NCBI Taxonomy" id="1481888"/>
    <lineage>
        <taxon>Eukaryota</taxon>
        <taxon>Sar</taxon>
        <taxon>Alveolata</taxon>
        <taxon>Ciliophora</taxon>
        <taxon>Postciliodesmatophora</taxon>
        <taxon>Heterotrichea</taxon>
        <taxon>Heterotrichida</taxon>
        <taxon>Blepharismidae</taxon>
        <taxon>Blepharisma</taxon>
    </lineage>
</organism>
<keyword evidence="1" id="KW-0472">Membrane</keyword>
<keyword evidence="1" id="KW-0812">Transmembrane</keyword>
<dbReference type="EMBL" id="CAJZBQ010000064">
    <property type="protein sequence ID" value="CAG9336285.1"/>
    <property type="molecule type" value="Genomic_DNA"/>
</dbReference>
<comment type="caution">
    <text evidence="2">The sequence shown here is derived from an EMBL/GenBank/DDBJ whole genome shotgun (WGS) entry which is preliminary data.</text>
</comment>
<feature type="transmembrane region" description="Helical" evidence="1">
    <location>
        <begin position="12"/>
        <end position="39"/>
    </location>
</feature>
<accession>A0AAU9KSN6</accession>
<reference evidence="2" key="1">
    <citation type="submission" date="2021-09" db="EMBL/GenBank/DDBJ databases">
        <authorList>
            <consortium name="AG Swart"/>
            <person name="Singh M."/>
            <person name="Singh A."/>
            <person name="Seah K."/>
            <person name="Emmerich C."/>
        </authorList>
    </citation>
    <scope>NUCLEOTIDE SEQUENCE</scope>
    <source>
        <strain evidence="2">ATCC30299</strain>
    </source>
</reference>
<dbReference type="AlphaFoldDB" id="A0AAU9KSN6"/>
<dbReference type="Proteomes" id="UP001162131">
    <property type="component" value="Unassembled WGS sequence"/>
</dbReference>